<evidence type="ECO:0000256" key="2">
    <source>
        <dbReference type="RuleBase" id="RU003682"/>
    </source>
</evidence>
<accession>A0AAN9YHZ8</accession>
<dbReference type="Gene3D" id="2.60.120.330">
    <property type="entry name" value="B-lactam Antibiotic, Isopenicillin N Synthase, Chain"/>
    <property type="match status" value="1"/>
</dbReference>
<name>A0AAN9YHZ8_9PEZI</name>
<evidence type="ECO:0000259" key="3">
    <source>
        <dbReference type="PROSITE" id="PS51471"/>
    </source>
</evidence>
<proteinExistence type="inferred from homology"/>
<keyword evidence="2" id="KW-0479">Metal-binding</keyword>
<comment type="similarity">
    <text evidence="1 2">Belongs to the iron/ascorbate-dependent oxidoreductase family.</text>
</comment>
<comment type="caution">
    <text evidence="4">The sequence shown here is derived from an EMBL/GenBank/DDBJ whole genome shotgun (WGS) entry which is preliminary data.</text>
</comment>
<dbReference type="GO" id="GO:0046872">
    <property type="term" value="F:metal ion binding"/>
    <property type="evidence" value="ECO:0007669"/>
    <property type="project" value="UniProtKB-KW"/>
</dbReference>
<feature type="domain" description="Fe2OG dioxygenase" evidence="3">
    <location>
        <begin position="172"/>
        <end position="276"/>
    </location>
</feature>
<evidence type="ECO:0000313" key="4">
    <source>
        <dbReference type="EMBL" id="KAK7745668.1"/>
    </source>
</evidence>
<dbReference type="InterPro" id="IPR027443">
    <property type="entry name" value="IPNS-like_sf"/>
</dbReference>
<reference evidence="4 5" key="1">
    <citation type="submission" date="2024-02" db="EMBL/GenBank/DDBJ databases">
        <title>De novo assembly and annotation of 12 fungi associated with fruit tree decline syndrome in Ontario, Canada.</title>
        <authorList>
            <person name="Sulman M."/>
            <person name="Ellouze W."/>
            <person name="Ilyukhin E."/>
        </authorList>
    </citation>
    <scope>NUCLEOTIDE SEQUENCE [LARGE SCALE GENOMIC DNA]</scope>
    <source>
        <strain evidence="4 5">M11/M66-122</strain>
    </source>
</reference>
<keyword evidence="2" id="KW-0560">Oxidoreductase</keyword>
<dbReference type="InterPro" id="IPR044861">
    <property type="entry name" value="IPNS-like_FE2OG_OXY"/>
</dbReference>
<evidence type="ECO:0000256" key="1">
    <source>
        <dbReference type="ARBA" id="ARBA00008056"/>
    </source>
</evidence>
<dbReference type="InterPro" id="IPR050231">
    <property type="entry name" value="Iron_ascorbate_oxido_reductase"/>
</dbReference>
<dbReference type="GO" id="GO:0044283">
    <property type="term" value="P:small molecule biosynthetic process"/>
    <property type="evidence" value="ECO:0007669"/>
    <property type="project" value="UniProtKB-ARBA"/>
</dbReference>
<protein>
    <recommendedName>
        <fullName evidence="3">Fe2OG dioxygenase domain-containing protein</fullName>
    </recommendedName>
</protein>
<evidence type="ECO:0000313" key="5">
    <source>
        <dbReference type="Proteomes" id="UP001320420"/>
    </source>
</evidence>
<dbReference type="PROSITE" id="PS51471">
    <property type="entry name" value="FE2OG_OXY"/>
    <property type="match status" value="1"/>
</dbReference>
<sequence length="338" mass="37889">MQNYPVTISLHKLLEKDANEVSTLQQAFRDLGFVYLDLRGHEDHEGLIIPRVETVLKIAAEYFSLDVEEKLKFDIDQIGDFKLHGYKPVGRNSGVAQASKDGFEAYLVPRDGLCVEARDHQEIHLPPTLDQHKAFLASLLESLHDVGLELLSCLEENGSDGRLAGHHRRSKPSTSALGMLRYPSLSASSRDIGQSAHTDVGSLTILFISDRGLQVLNPAGTEWHYIEPKDGCAVVNVGDSLRFLSDRMYRSSLHRVVPYPGLDIQDRYSCAYFMRPECDADLVDDEGKTWKSLDWHAKKYSIFRATVEEQMSNPVLTGKRGFVGLWKADDGENKESAN</sequence>
<dbReference type="Proteomes" id="UP001320420">
    <property type="component" value="Unassembled WGS sequence"/>
</dbReference>
<dbReference type="InterPro" id="IPR005123">
    <property type="entry name" value="Oxoglu/Fe-dep_dioxygenase_dom"/>
</dbReference>
<dbReference type="EMBL" id="JAKJXP020000106">
    <property type="protein sequence ID" value="KAK7745668.1"/>
    <property type="molecule type" value="Genomic_DNA"/>
</dbReference>
<dbReference type="PANTHER" id="PTHR47990">
    <property type="entry name" value="2-OXOGLUTARATE (2OG) AND FE(II)-DEPENDENT OXYGENASE SUPERFAMILY PROTEIN-RELATED"/>
    <property type="match status" value="1"/>
</dbReference>
<dbReference type="SUPFAM" id="SSF51197">
    <property type="entry name" value="Clavaminate synthase-like"/>
    <property type="match status" value="1"/>
</dbReference>
<dbReference type="Pfam" id="PF14226">
    <property type="entry name" value="DIOX_N"/>
    <property type="match status" value="1"/>
</dbReference>
<dbReference type="Pfam" id="PF03171">
    <property type="entry name" value="2OG-FeII_Oxy"/>
    <property type="match status" value="1"/>
</dbReference>
<dbReference type="InterPro" id="IPR026992">
    <property type="entry name" value="DIOX_N"/>
</dbReference>
<dbReference type="GO" id="GO:0016491">
    <property type="term" value="F:oxidoreductase activity"/>
    <property type="evidence" value="ECO:0007669"/>
    <property type="project" value="UniProtKB-KW"/>
</dbReference>
<organism evidence="4 5">
    <name type="scientific">Diatrype stigma</name>
    <dbReference type="NCBI Taxonomy" id="117547"/>
    <lineage>
        <taxon>Eukaryota</taxon>
        <taxon>Fungi</taxon>
        <taxon>Dikarya</taxon>
        <taxon>Ascomycota</taxon>
        <taxon>Pezizomycotina</taxon>
        <taxon>Sordariomycetes</taxon>
        <taxon>Xylariomycetidae</taxon>
        <taxon>Xylariales</taxon>
        <taxon>Diatrypaceae</taxon>
        <taxon>Diatrype</taxon>
    </lineage>
</organism>
<keyword evidence="5" id="KW-1185">Reference proteome</keyword>
<gene>
    <name evidence="4" type="ORF">SLS62_009709</name>
</gene>
<keyword evidence="2" id="KW-0408">Iron</keyword>
<dbReference type="AlphaFoldDB" id="A0AAN9YHZ8"/>